<sequence length="87" mass="9804">MYKKTKGVSWNHVEDGMIILLDSSGEYLHLDTATCDFVNSLVAGQTLTEYVKNIAETYPEEEIAQIQMDYSMILNTLLEQGILEASK</sequence>
<accession>A0ABX7ILY4</accession>
<dbReference type="EMBL" id="CP070228">
    <property type="protein sequence ID" value="QRV02828.1"/>
    <property type="molecule type" value="Genomic_DNA"/>
</dbReference>
<protein>
    <recommendedName>
        <fullName evidence="3">PqqD family protein</fullName>
    </recommendedName>
</protein>
<proteinExistence type="predicted"/>
<evidence type="ECO:0008006" key="3">
    <source>
        <dbReference type="Google" id="ProtNLM"/>
    </source>
</evidence>
<name>A0ABX7ILY4_9ACTO</name>
<evidence type="ECO:0000313" key="2">
    <source>
        <dbReference type="Proteomes" id="UP000602653"/>
    </source>
</evidence>
<dbReference type="Proteomes" id="UP000602653">
    <property type="component" value="Chromosome"/>
</dbReference>
<organism evidence="1 2">
    <name type="scientific">Arcanobacterium phocisimile</name>
    <dbReference type="NCBI Taxonomy" id="1302235"/>
    <lineage>
        <taxon>Bacteria</taxon>
        <taxon>Bacillati</taxon>
        <taxon>Actinomycetota</taxon>
        <taxon>Actinomycetes</taxon>
        <taxon>Actinomycetales</taxon>
        <taxon>Actinomycetaceae</taxon>
        <taxon>Arcanobacterium</taxon>
    </lineage>
</organism>
<reference evidence="1 2" key="1">
    <citation type="submission" date="2021-02" db="EMBL/GenBank/DDBJ databases">
        <title>Complete Genome Sequence of Arcanobacterium phocisimile strain DSM 26142T from a harbour seal.</title>
        <authorList>
            <person name="Borowiak M."/>
            <person name="Alssahen M."/>
            <person name="Malorny B."/>
            <person name="Laemmler C."/>
            <person name="Siebert U."/>
            <person name="Ploetz M."/>
            <person name="Abdulmawjood A."/>
        </authorList>
    </citation>
    <scope>NUCLEOTIDE SEQUENCE [LARGE SCALE GENOMIC DNA]</scope>
    <source>
        <strain evidence="1 2">DSM 26142</strain>
    </source>
</reference>
<evidence type="ECO:0000313" key="1">
    <source>
        <dbReference type="EMBL" id="QRV02828.1"/>
    </source>
</evidence>
<dbReference type="RefSeq" id="WP_204425461.1">
    <property type="nucleotide sequence ID" value="NZ_CP070228.1"/>
</dbReference>
<keyword evidence="2" id="KW-1185">Reference proteome</keyword>
<gene>
    <name evidence="1" type="ORF">JTE88_03640</name>
</gene>